<sequence>MDFKDYYKILGVERDVTDAALKKAYRKLAVKYHPDKNPGDKAAEEKFKEVNEAYEVLSDPEKRRKYDQLGENWRNYERHGGRPQDFDWSQWSTGGDTYTSYQGSAEDFFEGGHFSDFFEQIFGRPFGGGSQRQRTRAGRGQDVTATMEVSLEDAYKGGTHQVIVNGERLNIKLKPGLYEGQVIRLKGKGAPGRGGAENGDLLITIRLAPHTAFELKGKDVYADVPVDLYTAVLGGKATVQGLGGPLSMNVPAGTDSGRVFRLKGMGMPAYNNASQPGDLYLTAMIHVPRQLSEKEKELFAQLAELRKQ</sequence>
<dbReference type="PANTHER" id="PTHR44145:SF3">
    <property type="entry name" value="DNAJ HOMOLOG SUBFAMILY A MEMBER 3, MITOCHONDRIAL"/>
    <property type="match status" value="1"/>
</dbReference>
<keyword evidence="1" id="KW-0143">Chaperone</keyword>
<evidence type="ECO:0000313" key="3">
    <source>
        <dbReference type="EMBL" id="TWI91044.1"/>
    </source>
</evidence>
<dbReference type="GO" id="GO:0006457">
    <property type="term" value="P:protein folding"/>
    <property type="evidence" value="ECO:0007669"/>
    <property type="project" value="InterPro"/>
</dbReference>
<evidence type="ECO:0000259" key="2">
    <source>
        <dbReference type="PROSITE" id="PS50076"/>
    </source>
</evidence>
<evidence type="ECO:0000256" key="1">
    <source>
        <dbReference type="ARBA" id="ARBA00023186"/>
    </source>
</evidence>
<dbReference type="Gene3D" id="2.60.260.20">
    <property type="entry name" value="Urease metallochaperone UreE, N-terminal domain"/>
    <property type="match status" value="2"/>
</dbReference>
<dbReference type="SUPFAM" id="SSF46565">
    <property type="entry name" value="Chaperone J-domain"/>
    <property type="match status" value="1"/>
</dbReference>
<keyword evidence="3" id="KW-0238">DNA-binding</keyword>
<dbReference type="SUPFAM" id="SSF49493">
    <property type="entry name" value="HSP40/DnaJ peptide-binding domain"/>
    <property type="match status" value="2"/>
</dbReference>
<dbReference type="SMART" id="SM00271">
    <property type="entry name" value="DnaJ"/>
    <property type="match status" value="1"/>
</dbReference>
<dbReference type="PROSITE" id="PS50076">
    <property type="entry name" value="DNAJ_2"/>
    <property type="match status" value="1"/>
</dbReference>
<dbReference type="OrthoDB" id="9779889at2"/>
<dbReference type="PROSITE" id="PS00636">
    <property type="entry name" value="DNAJ_1"/>
    <property type="match status" value="1"/>
</dbReference>
<dbReference type="InterPro" id="IPR051938">
    <property type="entry name" value="Apopto_cytoskel_mod"/>
</dbReference>
<feature type="domain" description="J" evidence="2">
    <location>
        <begin position="5"/>
        <end position="70"/>
    </location>
</feature>
<dbReference type="CDD" id="cd10747">
    <property type="entry name" value="DnaJ_C"/>
    <property type="match status" value="1"/>
</dbReference>
<dbReference type="GO" id="GO:0051082">
    <property type="term" value="F:unfolded protein binding"/>
    <property type="evidence" value="ECO:0007669"/>
    <property type="project" value="InterPro"/>
</dbReference>
<comment type="caution">
    <text evidence="3">The sequence shown here is derived from an EMBL/GenBank/DDBJ whole genome shotgun (WGS) entry which is preliminary data.</text>
</comment>
<dbReference type="InterPro" id="IPR002939">
    <property type="entry name" value="DnaJ_C"/>
</dbReference>
<dbReference type="GO" id="GO:0003677">
    <property type="term" value="F:DNA binding"/>
    <property type="evidence" value="ECO:0007669"/>
    <property type="project" value="UniProtKB-KW"/>
</dbReference>
<dbReference type="PRINTS" id="PR00625">
    <property type="entry name" value="JDOMAIN"/>
</dbReference>
<gene>
    <name evidence="3" type="ORF">LX66_0405</name>
</gene>
<dbReference type="Pfam" id="PF00226">
    <property type="entry name" value="DnaJ"/>
    <property type="match status" value="1"/>
</dbReference>
<dbReference type="Proteomes" id="UP000316778">
    <property type="component" value="Unassembled WGS sequence"/>
</dbReference>
<dbReference type="InterPro" id="IPR008971">
    <property type="entry name" value="HSP40/DnaJ_pept-bd"/>
</dbReference>
<dbReference type="EMBL" id="VLLG01000002">
    <property type="protein sequence ID" value="TWI91044.1"/>
    <property type="molecule type" value="Genomic_DNA"/>
</dbReference>
<dbReference type="Pfam" id="PF01556">
    <property type="entry name" value="DnaJ_C"/>
    <property type="match status" value="1"/>
</dbReference>
<keyword evidence="4" id="KW-1185">Reference proteome</keyword>
<evidence type="ECO:0000313" key="4">
    <source>
        <dbReference type="Proteomes" id="UP000316778"/>
    </source>
</evidence>
<protein>
    <submittedName>
        <fullName evidence="3">Curved DNA-binding protein</fullName>
    </submittedName>
</protein>
<dbReference type="Gene3D" id="1.10.287.110">
    <property type="entry name" value="DnaJ domain"/>
    <property type="match status" value="1"/>
</dbReference>
<dbReference type="RefSeq" id="WP_145710215.1">
    <property type="nucleotide sequence ID" value="NZ_BAAAFY010000001.1"/>
</dbReference>
<dbReference type="PANTHER" id="PTHR44145">
    <property type="entry name" value="DNAJ HOMOLOG SUBFAMILY A MEMBER 3, MITOCHONDRIAL"/>
    <property type="match status" value="1"/>
</dbReference>
<reference evidence="3 4" key="1">
    <citation type="journal article" date="2013" name="Stand. Genomic Sci.">
        <title>Genomic Encyclopedia of Type Strains, Phase I: The one thousand microbial genomes (KMG-I) project.</title>
        <authorList>
            <person name="Kyrpides N.C."/>
            <person name="Woyke T."/>
            <person name="Eisen J.A."/>
            <person name="Garrity G."/>
            <person name="Lilburn T.G."/>
            <person name="Beck B.J."/>
            <person name="Whitman W.B."/>
            <person name="Hugenholtz P."/>
            <person name="Klenk H.P."/>
        </authorList>
    </citation>
    <scope>NUCLEOTIDE SEQUENCE [LARGE SCALE GENOMIC DNA]</scope>
    <source>
        <strain evidence="3 4">DSM 13484</strain>
    </source>
</reference>
<accession>A0A562TCR7</accession>
<dbReference type="CDD" id="cd06257">
    <property type="entry name" value="DnaJ"/>
    <property type="match status" value="1"/>
</dbReference>
<dbReference type="InterPro" id="IPR001623">
    <property type="entry name" value="DnaJ_domain"/>
</dbReference>
<dbReference type="FunFam" id="2.60.260.20:FF:000013">
    <property type="entry name" value="DnaJ subfamily B member 11"/>
    <property type="match status" value="1"/>
</dbReference>
<dbReference type="AlphaFoldDB" id="A0A562TCR7"/>
<proteinExistence type="predicted"/>
<name>A0A562TCR7_CHIJA</name>
<dbReference type="InterPro" id="IPR036869">
    <property type="entry name" value="J_dom_sf"/>
</dbReference>
<organism evidence="3 4">
    <name type="scientific">Chitinophaga japonensis</name>
    <name type="common">Flexibacter japonensis</name>
    <dbReference type="NCBI Taxonomy" id="104662"/>
    <lineage>
        <taxon>Bacteria</taxon>
        <taxon>Pseudomonadati</taxon>
        <taxon>Bacteroidota</taxon>
        <taxon>Chitinophagia</taxon>
        <taxon>Chitinophagales</taxon>
        <taxon>Chitinophagaceae</taxon>
        <taxon>Chitinophaga</taxon>
    </lineage>
</organism>
<dbReference type="InterPro" id="IPR018253">
    <property type="entry name" value="DnaJ_domain_CS"/>
</dbReference>